<evidence type="ECO:0000313" key="1">
    <source>
        <dbReference type="EMBL" id="CAH1274743.1"/>
    </source>
</evidence>
<sequence length="73" mass="8349">MHILESHAVPWMRQWGSGLGFFGEEGMESCHKQFNALARSTTIIADKLKGIKILLERHLLMTVPHPTPRQKKL</sequence>
<evidence type="ECO:0000313" key="2">
    <source>
        <dbReference type="Proteomes" id="UP000838412"/>
    </source>
</evidence>
<dbReference type="PANTHER" id="PTHR31424:SF6">
    <property type="match status" value="1"/>
</dbReference>
<organism evidence="1 2">
    <name type="scientific">Branchiostoma lanceolatum</name>
    <name type="common">Common lancelet</name>
    <name type="synonym">Amphioxus lanceolatum</name>
    <dbReference type="NCBI Taxonomy" id="7740"/>
    <lineage>
        <taxon>Eukaryota</taxon>
        <taxon>Metazoa</taxon>
        <taxon>Chordata</taxon>
        <taxon>Cephalochordata</taxon>
        <taxon>Leptocardii</taxon>
        <taxon>Amphioxiformes</taxon>
        <taxon>Branchiostomatidae</taxon>
        <taxon>Branchiostoma</taxon>
    </lineage>
</organism>
<keyword evidence="2" id="KW-1185">Reference proteome</keyword>
<protein>
    <submittedName>
        <fullName evidence="1">Hypp5411 protein</fullName>
    </submittedName>
</protein>
<proteinExistence type="predicted"/>
<dbReference type="Proteomes" id="UP000838412">
    <property type="component" value="Chromosome 9"/>
</dbReference>
<dbReference type="EMBL" id="OV696694">
    <property type="protein sequence ID" value="CAH1274743.1"/>
    <property type="molecule type" value="Genomic_DNA"/>
</dbReference>
<reference evidence="1" key="1">
    <citation type="submission" date="2022-01" db="EMBL/GenBank/DDBJ databases">
        <authorList>
            <person name="Braso-Vives M."/>
        </authorList>
    </citation>
    <scope>NUCLEOTIDE SEQUENCE</scope>
</reference>
<dbReference type="OrthoDB" id="10050996at2759"/>
<dbReference type="AlphaFoldDB" id="A0A8K0AEY4"/>
<gene>
    <name evidence="1" type="primary">Hypp5411</name>
    <name evidence="1" type="ORF">BLAG_LOCUS25676</name>
</gene>
<dbReference type="PANTHER" id="PTHR31424">
    <property type="entry name" value="PROTEIN CBG23806"/>
    <property type="match status" value="1"/>
</dbReference>
<accession>A0A8K0AEY4</accession>
<name>A0A8K0AEY4_BRALA</name>